<keyword evidence="6" id="KW-0812">Transmembrane</keyword>
<dbReference type="PANTHER" id="PTHR43547:SF2">
    <property type="entry name" value="HYBRID SIGNAL TRANSDUCTION HISTIDINE KINASE C"/>
    <property type="match status" value="1"/>
</dbReference>
<feature type="transmembrane region" description="Helical" evidence="6">
    <location>
        <begin position="32"/>
        <end position="53"/>
    </location>
</feature>
<dbReference type="CDD" id="cd00082">
    <property type="entry name" value="HisKA"/>
    <property type="match status" value="1"/>
</dbReference>
<dbReference type="Gene3D" id="2.60.40.10">
    <property type="entry name" value="Immunoglobulins"/>
    <property type="match status" value="1"/>
</dbReference>
<dbReference type="InterPro" id="IPR011123">
    <property type="entry name" value="Y_Y_Y"/>
</dbReference>
<evidence type="ECO:0000256" key="5">
    <source>
        <dbReference type="PROSITE-ProRule" id="PRU00169"/>
    </source>
</evidence>
<sequence length="1226" mass="133201">MHEASGENRVTTDKYARYGTIDSIKLNRRARIFFAALLGVIGIGNAFAADSLFSTPLFRKFGVEDGLPATRTSKLAEDRDGFLWVGTHDGLARYDGSGFRVWRHDPAKPQSLSGNSVSALYVDRTNRVWLSADDVGLNLLDLPRDGFRHFHHDAVDANSLADNDVWAIAQDSGDDTMWFGTASTGLDHQLADGRFAHLHHNDADARSLSSDTVLSLYFDARGRLWIGTDKGVDLRERDGTIRHVDFAPTAALQARSISAEKDDSVLLGSDQGVWRIDADLHARQALGATLPSLSIFATQRDAQGDLWIGTKLGLSRLQADGTLATYAPNPALAGSLPGNRVFDMLRDHENGLWFALTDGGLAHLPPQWRNFTMFRADPSSAHSLSGNNFVGLGTDAQHGVWTVSVNGGVDRLDAQDGKVEHVSERLPVKDLRPLSVLADQQHQLWIGHRAGLGIFDLDKNTLQVLPLDAKRDDALMPGVFNILLACPEQTIWASARGGALHRIDAKTHAITRFIAGASGLASVDITALRCDAQAKLWLAHAEGLQFFDSASQHFVTPKGAPSQRVHALSFAADGTLWLHTFGTLEHFQIDANGLKSIGRIDAADGWPAVEAGGMVIDAAGQLWVSSARGLFRIDPQSRAIRQFDIRDGLISTEFADGAFVRTPQGILFAANLAGIVAFDPAKFGTNPIAPPLVLGDISISRDAQRLALPATDAKIELNWNDRDLRVEAHALSFANPAGNRYQFQLAGYDPAWVDNGSRGVREFGQLPAGKYQLQTRAANADGVWSASSIPLRIEVKRAPWLTPFAYAFYALIGSLFLLAMFLSYRKRVHRRHQFALAEQQRHWAEQASAAKSGFLANMGHEIRTPMTGVLGMTELLLRTPLDARQRGYAETIAQSGSLMLRLVNDALDLARIEAGKLELESKPFDLPGLLREVHALEQPLALQKNLGFDVRVASDAAIFVAGDVLRVKQILLNLCNNALKFCEHGSVGIALTRAADGSVLLSVHDTGPGMSTELRERLFQRFEQADGGITQRYGGSGLGLAICRELVEVMRGTIDVESTLGVGTTFNVCLPLPEVSAENADAVIQPMNGNIVTAETLIKPTASLRILLVEDDATIARVIVGLLEAQGHNVRHAPHGLAALAELERGEIDRVLLDLDLPGIDGFQFARLLRERERNNNTPRLFVIAITARSGGDEEQRTRAAGMDGFLRKPISGAQLADALAQATAN</sequence>
<dbReference type="Proteomes" id="UP000291562">
    <property type="component" value="Chromosome"/>
</dbReference>
<evidence type="ECO:0000313" key="9">
    <source>
        <dbReference type="EMBL" id="QBB71774.1"/>
    </source>
</evidence>
<feature type="modified residue" description="4-aspartylphosphate" evidence="5">
    <location>
        <position position="1154"/>
    </location>
</feature>
<gene>
    <name evidence="9" type="ORF">ELE36_16215</name>
</gene>
<feature type="domain" description="Histidine kinase" evidence="7">
    <location>
        <begin position="857"/>
        <end position="1074"/>
    </location>
</feature>
<keyword evidence="9" id="KW-0808">Transferase</keyword>
<dbReference type="SUPFAM" id="SSF47384">
    <property type="entry name" value="Homodimeric domain of signal transducing histidine kinase"/>
    <property type="match status" value="1"/>
</dbReference>
<dbReference type="Pfam" id="PF07494">
    <property type="entry name" value="Reg_prop"/>
    <property type="match status" value="3"/>
</dbReference>
<evidence type="ECO:0000256" key="4">
    <source>
        <dbReference type="ARBA" id="ARBA00023012"/>
    </source>
</evidence>
<dbReference type="SUPFAM" id="SSF63829">
    <property type="entry name" value="Calcium-dependent phosphotriesterase"/>
    <property type="match status" value="1"/>
</dbReference>
<evidence type="ECO:0000313" key="10">
    <source>
        <dbReference type="Proteomes" id="UP000291562"/>
    </source>
</evidence>
<feature type="domain" description="Response regulatory" evidence="8">
    <location>
        <begin position="1105"/>
        <end position="1224"/>
    </location>
</feature>
<accession>A0A411HMS3</accession>
<dbReference type="AlphaFoldDB" id="A0A411HMS3"/>
<dbReference type="OrthoDB" id="176203at2"/>
<dbReference type="PROSITE" id="PS50110">
    <property type="entry name" value="RESPONSE_REGULATORY"/>
    <property type="match status" value="1"/>
</dbReference>
<dbReference type="Gene3D" id="3.30.565.10">
    <property type="entry name" value="Histidine kinase-like ATPase, C-terminal domain"/>
    <property type="match status" value="1"/>
</dbReference>
<dbReference type="CDD" id="cd16922">
    <property type="entry name" value="HATPase_EvgS-ArcB-TorS-like"/>
    <property type="match status" value="1"/>
</dbReference>
<evidence type="ECO:0000256" key="3">
    <source>
        <dbReference type="ARBA" id="ARBA00022553"/>
    </source>
</evidence>
<dbReference type="InterPro" id="IPR015943">
    <property type="entry name" value="WD40/YVTN_repeat-like_dom_sf"/>
</dbReference>
<proteinExistence type="predicted"/>
<dbReference type="PRINTS" id="PR00344">
    <property type="entry name" value="BCTRLSENSOR"/>
</dbReference>
<keyword evidence="10" id="KW-1185">Reference proteome</keyword>
<keyword evidence="9" id="KW-0418">Kinase</keyword>
<dbReference type="SMART" id="SM00448">
    <property type="entry name" value="REC"/>
    <property type="match status" value="1"/>
</dbReference>
<keyword evidence="4" id="KW-0902">Two-component regulatory system</keyword>
<evidence type="ECO:0000259" key="8">
    <source>
        <dbReference type="PROSITE" id="PS50110"/>
    </source>
</evidence>
<dbReference type="Pfam" id="PF00512">
    <property type="entry name" value="HisKA"/>
    <property type="match status" value="1"/>
</dbReference>
<dbReference type="InterPro" id="IPR004358">
    <property type="entry name" value="Sig_transdc_His_kin-like_C"/>
</dbReference>
<dbReference type="PANTHER" id="PTHR43547">
    <property type="entry name" value="TWO-COMPONENT HISTIDINE KINASE"/>
    <property type="match status" value="1"/>
</dbReference>
<dbReference type="SMART" id="SM00388">
    <property type="entry name" value="HisKA"/>
    <property type="match status" value="1"/>
</dbReference>
<dbReference type="FunFam" id="1.10.287.130:FF:000028">
    <property type="entry name" value="Hybrid signal transduction histidine kinase"/>
    <property type="match status" value="1"/>
</dbReference>
<dbReference type="Pfam" id="PF02518">
    <property type="entry name" value="HATPase_c"/>
    <property type="match status" value="1"/>
</dbReference>
<dbReference type="EC" id="2.7.13.3" evidence="2"/>
<dbReference type="InterPro" id="IPR011110">
    <property type="entry name" value="Reg_prop"/>
</dbReference>
<dbReference type="SMART" id="SM00387">
    <property type="entry name" value="HATPase_c"/>
    <property type="match status" value="1"/>
</dbReference>
<reference evidence="9 10" key="1">
    <citation type="submission" date="2019-01" db="EMBL/GenBank/DDBJ databases">
        <title>Pseudolysobacter antarctica gen. nov., sp. nov., isolated from Fildes Peninsula, Antarctica.</title>
        <authorList>
            <person name="Wei Z."/>
            <person name="Peng F."/>
        </authorList>
    </citation>
    <scope>NUCLEOTIDE SEQUENCE [LARGE SCALE GENOMIC DNA]</scope>
    <source>
        <strain evidence="9 10">AQ6-296</strain>
    </source>
</reference>
<dbReference type="SUPFAM" id="SSF52172">
    <property type="entry name" value="CheY-like"/>
    <property type="match status" value="1"/>
</dbReference>
<dbReference type="InterPro" id="IPR001789">
    <property type="entry name" value="Sig_transdc_resp-reg_receiver"/>
</dbReference>
<comment type="catalytic activity">
    <reaction evidence="1">
        <text>ATP + protein L-histidine = ADP + protein N-phospho-L-histidine.</text>
        <dbReference type="EC" id="2.7.13.3"/>
    </reaction>
</comment>
<dbReference type="EMBL" id="CP035704">
    <property type="protein sequence ID" value="QBB71774.1"/>
    <property type="molecule type" value="Genomic_DNA"/>
</dbReference>
<dbReference type="GO" id="GO:0000155">
    <property type="term" value="F:phosphorelay sensor kinase activity"/>
    <property type="evidence" value="ECO:0007669"/>
    <property type="project" value="InterPro"/>
</dbReference>
<feature type="transmembrane region" description="Helical" evidence="6">
    <location>
        <begin position="804"/>
        <end position="824"/>
    </location>
</feature>
<dbReference type="InterPro" id="IPR011047">
    <property type="entry name" value="Quinoprotein_ADH-like_sf"/>
</dbReference>
<dbReference type="InterPro" id="IPR036890">
    <property type="entry name" value="HATPase_C_sf"/>
</dbReference>
<keyword evidence="3 5" id="KW-0597">Phosphoprotein</keyword>
<evidence type="ECO:0000259" key="7">
    <source>
        <dbReference type="PROSITE" id="PS50109"/>
    </source>
</evidence>
<dbReference type="InterPro" id="IPR036097">
    <property type="entry name" value="HisK_dim/P_sf"/>
</dbReference>
<keyword evidence="6" id="KW-0472">Membrane</keyword>
<organism evidence="9 10">
    <name type="scientific">Pseudolysobacter antarcticus</name>
    <dbReference type="NCBI Taxonomy" id="2511995"/>
    <lineage>
        <taxon>Bacteria</taxon>
        <taxon>Pseudomonadati</taxon>
        <taxon>Pseudomonadota</taxon>
        <taxon>Gammaproteobacteria</taxon>
        <taxon>Lysobacterales</taxon>
        <taxon>Rhodanobacteraceae</taxon>
        <taxon>Pseudolysobacter</taxon>
    </lineage>
</organism>
<dbReference type="Pfam" id="PF07495">
    <property type="entry name" value="Y_Y_Y"/>
    <property type="match status" value="1"/>
</dbReference>
<dbReference type="SUPFAM" id="SSF50998">
    <property type="entry name" value="Quinoprotein alcohol dehydrogenase-like"/>
    <property type="match status" value="1"/>
</dbReference>
<dbReference type="InterPro" id="IPR013783">
    <property type="entry name" value="Ig-like_fold"/>
</dbReference>
<dbReference type="Pfam" id="PF00072">
    <property type="entry name" value="Response_reg"/>
    <property type="match status" value="1"/>
</dbReference>
<keyword evidence="6" id="KW-1133">Transmembrane helix</keyword>
<evidence type="ECO:0000256" key="1">
    <source>
        <dbReference type="ARBA" id="ARBA00000085"/>
    </source>
</evidence>
<name>A0A411HMS3_9GAMM</name>
<dbReference type="Gene3D" id="3.40.50.2300">
    <property type="match status" value="1"/>
</dbReference>
<dbReference type="Gene3D" id="1.10.287.130">
    <property type="match status" value="1"/>
</dbReference>
<dbReference type="PROSITE" id="PS50109">
    <property type="entry name" value="HIS_KIN"/>
    <property type="match status" value="1"/>
</dbReference>
<dbReference type="CDD" id="cd17546">
    <property type="entry name" value="REC_hyHK_CKI1_RcsC-like"/>
    <property type="match status" value="1"/>
</dbReference>
<protein>
    <recommendedName>
        <fullName evidence="2">histidine kinase</fullName>
        <ecNumber evidence="2">2.7.13.3</ecNumber>
    </recommendedName>
</protein>
<dbReference type="InterPro" id="IPR011006">
    <property type="entry name" value="CheY-like_superfamily"/>
</dbReference>
<dbReference type="KEGG" id="xbc:ELE36_16215"/>
<dbReference type="InterPro" id="IPR005467">
    <property type="entry name" value="His_kinase_dom"/>
</dbReference>
<dbReference type="InterPro" id="IPR003594">
    <property type="entry name" value="HATPase_dom"/>
</dbReference>
<dbReference type="FunFam" id="3.30.565.10:FF:000010">
    <property type="entry name" value="Sensor histidine kinase RcsC"/>
    <property type="match status" value="1"/>
</dbReference>
<dbReference type="Gene3D" id="2.130.10.10">
    <property type="entry name" value="YVTN repeat-like/Quinoprotein amine dehydrogenase"/>
    <property type="match status" value="3"/>
</dbReference>
<evidence type="ECO:0000256" key="6">
    <source>
        <dbReference type="SAM" id="Phobius"/>
    </source>
</evidence>
<dbReference type="SUPFAM" id="SSF55874">
    <property type="entry name" value="ATPase domain of HSP90 chaperone/DNA topoisomerase II/histidine kinase"/>
    <property type="match status" value="1"/>
</dbReference>
<dbReference type="InterPro" id="IPR003661">
    <property type="entry name" value="HisK_dim/P_dom"/>
</dbReference>
<evidence type="ECO:0000256" key="2">
    <source>
        <dbReference type="ARBA" id="ARBA00012438"/>
    </source>
</evidence>